<accession>A0A644YB16</accession>
<dbReference type="CDD" id="cd00761">
    <property type="entry name" value="Glyco_tranf_GTA_type"/>
    <property type="match status" value="1"/>
</dbReference>
<dbReference type="SUPFAM" id="SSF53448">
    <property type="entry name" value="Nucleotide-diphospho-sugar transferases"/>
    <property type="match status" value="1"/>
</dbReference>
<name>A0A644YB16_9ZZZZ</name>
<dbReference type="Pfam" id="PF00535">
    <property type="entry name" value="Glycos_transf_2"/>
    <property type="match status" value="1"/>
</dbReference>
<gene>
    <name evidence="3" type="ORF">SDC9_70217</name>
</gene>
<proteinExistence type="predicted"/>
<dbReference type="Gene3D" id="3.90.550.10">
    <property type="entry name" value="Spore Coat Polysaccharide Biosynthesis Protein SpsA, Chain A"/>
    <property type="match status" value="2"/>
</dbReference>
<dbReference type="InterPro" id="IPR059123">
    <property type="entry name" value="StrF_dom"/>
</dbReference>
<dbReference type="Pfam" id="PF13712">
    <property type="entry name" value="Glyco_tranf_2_5"/>
    <property type="match status" value="1"/>
</dbReference>
<dbReference type="GO" id="GO:0016758">
    <property type="term" value="F:hexosyltransferase activity"/>
    <property type="evidence" value="ECO:0007669"/>
    <property type="project" value="UniProtKB-ARBA"/>
</dbReference>
<dbReference type="InterPro" id="IPR029044">
    <property type="entry name" value="Nucleotide-diphossugar_trans"/>
</dbReference>
<dbReference type="PANTHER" id="PTHR22916">
    <property type="entry name" value="GLYCOSYLTRANSFERASE"/>
    <property type="match status" value="1"/>
</dbReference>
<comment type="caution">
    <text evidence="3">The sequence shown here is derived from an EMBL/GenBank/DDBJ whole genome shotgun (WGS) entry which is preliminary data.</text>
</comment>
<feature type="domain" description="Streptomycin biosynthesis protein StrF" evidence="2">
    <location>
        <begin position="7"/>
        <end position="217"/>
    </location>
</feature>
<evidence type="ECO:0000313" key="3">
    <source>
        <dbReference type="EMBL" id="MPM23743.1"/>
    </source>
</evidence>
<dbReference type="EMBL" id="VSSQ01004101">
    <property type="protein sequence ID" value="MPM23743.1"/>
    <property type="molecule type" value="Genomic_DNA"/>
</dbReference>
<organism evidence="3">
    <name type="scientific">bioreactor metagenome</name>
    <dbReference type="NCBI Taxonomy" id="1076179"/>
    <lineage>
        <taxon>unclassified sequences</taxon>
        <taxon>metagenomes</taxon>
        <taxon>ecological metagenomes</taxon>
    </lineage>
</organism>
<feature type="domain" description="Glycosyltransferase 2-like" evidence="1">
    <location>
        <begin position="226"/>
        <end position="371"/>
    </location>
</feature>
<dbReference type="AlphaFoldDB" id="A0A644YB16"/>
<sequence length="540" mass="62376">MNPNKICFITCVNDEVMYQESLLYIENLKLPESFAIENVAIREAECITQAYNSAMCSSDAKYKVYLHQDVFIINKNFVLDIIDIFERNSNIGMIGVAGSAQIPTNGIWWESKQNYGKVYDSHSGKMELVSFLEVSGEYQNVQVIDGLILITQYDIPWREDIFTGWHFYDLSQSIEFLRSGYEVAVPKQAEPWCIHDSGVANVSNGFNCYRKQFLEEYSKDLLPLVSILIPAYNQPAYLEKALVSALAQDYYNCEIVICDDSTLKDVEILVKRYQSKYKHIKYYNNGGPLGGKGAVNIQKCFDICQGEYIGYLLHDDLYMPNKVSTMMNYLLANRNIKLVTSYRKLIDANDHVLPDFHVTRPLFDKNTKIKGRDIGRYMLTNIANVIGEMSTTLYRKADIVSNLLNFQGYQTRCLGDVALWLSLLEKGDLLYVREPLSCFRIHQEQNTNNHELQILGAIDWYKLIILAYQQQVYLDQENINQALKEWINRHKHLISNKQVPLYKKKELYSELESCYNEAINWLNKAEPLDKEELKRGTCSG</sequence>
<reference evidence="3" key="1">
    <citation type="submission" date="2019-08" db="EMBL/GenBank/DDBJ databases">
        <authorList>
            <person name="Kucharzyk K."/>
            <person name="Murdoch R.W."/>
            <person name="Higgins S."/>
            <person name="Loffler F."/>
        </authorList>
    </citation>
    <scope>NUCLEOTIDE SEQUENCE</scope>
</reference>
<evidence type="ECO:0000259" key="2">
    <source>
        <dbReference type="Pfam" id="PF13712"/>
    </source>
</evidence>
<protein>
    <submittedName>
        <fullName evidence="3">Uncharacterized protein</fullName>
    </submittedName>
</protein>
<dbReference type="PANTHER" id="PTHR22916:SF3">
    <property type="entry name" value="UDP-GLCNAC:BETAGAL BETA-1,3-N-ACETYLGLUCOSAMINYLTRANSFERASE-LIKE PROTEIN 1"/>
    <property type="match status" value="1"/>
</dbReference>
<dbReference type="InterPro" id="IPR001173">
    <property type="entry name" value="Glyco_trans_2-like"/>
</dbReference>
<evidence type="ECO:0000259" key="1">
    <source>
        <dbReference type="Pfam" id="PF00535"/>
    </source>
</evidence>